<name>A0A6N2MF25_SALVM</name>
<dbReference type="AlphaFoldDB" id="A0A6N2MF25"/>
<reference evidence="1" key="1">
    <citation type="submission" date="2019-03" db="EMBL/GenBank/DDBJ databases">
        <authorList>
            <person name="Mank J."/>
            <person name="Almeida P."/>
        </authorList>
    </citation>
    <scope>NUCLEOTIDE SEQUENCE</scope>
    <source>
        <strain evidence="1">78183</strain>
    </source>
</reference>
<gene>
    <name evidence="1" type="ORF">SVIM_LOCUS364539</name>
</gene>
<proteinExistence type="predicted"/>
<organism evidence="1">
    <name type="scientific">Salix viminalis</name>
    <name type="common">Common osier</name>
    <name type="synonym">Basket willow</name>
    <dbReference type="NCBI Taxonomy" id="40686"/>
    <lineage>
        <taxon>Eukaryota</taxon>
        <taxon>Viridiplantae</taxon>
        <taxon>Streptophyta</taxon>
        <taxon>Embryophyta</taxon>
        <taxon>Tracheophyta</taxon>
        <taxon>Spermatophyta</taxon>
        <taxon>Magnoliopsida</taxon>
        <taxon>eudicotyledons</taxon>
        <taxon>Gunneridae</taxon>
        <taxon>Pentapetalae</taxon>
        <taxon>rosids</taxon>
        <taxon>fabids</taxon>
        <taxon>Malpighiales</taxon>
        <taxon>Salicaceae</taxon>
        <taxon>Saliceae</taxon>
        <taxon>Salix</taxon>
    </lineage>
</organism>
<dbReference type="EMBL" id="CAADRP010001807">
    <property type="protein sequence ID" value="VFU52793.1"/>
    <property type="molecule type" value="Genomic_DNA"/>
</dbReference>
<accession>A0A6N2MF25</accession>
<evidence type="ECO:0000313" key="1">
    <source>
        <dbReference type="EMBL" id="VFU52793.1"/>
    </source>
</evidence>
<sequence>MKTSPSIRWPQLKLNETYCPSTQTQSTEMSKDGILNHSSHKQLVEMSKDGILGVDSLELNDDGDDEEKLGWRQSRGRVKKMNKLALKKAKDWRERVKYLTDRILGLKQDQLVADVLDDRKVQMTPTDF</sequence>
<protein>
    <submittedName>
        <fullName evidence="1">Uncharacterized protein</fullName>
    </submittedName>
</protein>